<dbReference type="AlphaFoldDB" id="A0A1N7JXL6"/>
<dbReference type="RefSeq" id="WP_159438243.1">
    <property type="nucleotide sequence ID" value="NZ_FTOC01000008.1"/>
</dbReference>
<dbReference type="Proteomes" id="UP000187608">
    <property type="component" value="Unassembled WGS sequence"/>
</dbReference>
<reference evidence="2" key="1">
    <citation type="submission" date="2017-01" db="EMBL/GenBank/DDBJ databases">
        <authorList>
            <person name="Varghese N."/>
            <person name="Submissions S."/>
        </authorList>
    </citation>
    <scope>NUCLEOTIDE SEQUENCE [LARGE SCALE GENOMIC DNA]</scope>
    <source>
        <strain evidence="2">DSM 23127</strain>
    </source>
</reference>
<name>A0A1N7JXL6_9BACI</name>
<dbReference type="EMBL" id="FTOC01000008">
    <property type="protein sequence ID" value="SIS54073.1"/>
    <property type="molecule type" value="Genomic_DNA"/>
</dbReference>
<sequence length="49" mass="5655">MKKMSERSLTDLTEYLKALAHLHDSGHRCNTEISRALKQIEKEIGIDDE</sequence>
<gene>
    <name evidence="1" type="ORF">SAMN05421687_10829</name>
</gene>
<accession>A0A1N7JXL6</accession>
<organism evidence="1 2">
    <name type="scientific">Salimicrobium flavidum</name>
    <dbReference type="NCBI Taxonomy" id="570947"/>
    <lineage>
        <taxon>Bacteria</taxon>
        <taxon>Bacillati</taxon>
        <taxon>Bacillota</taxon>
        <taxon>Bacilli</taxon>
        <taxon>Bacillales</taxon>
        <taxon>Bacillaceae</taxon>
        <taxon>Salimicrobium</taxon>
    </lineage>
</organism>
<proteinExistence type="predicted"/>
<evidence type="ECO:0000313" key="2">
    <source>
        <dbReference type="Proteomes" id="UP000187608"/>
    </source>
</evidence>
<protein>
    <submittedName>
        <fullName evidence="1">Uncharacterized protein</fullName>
    </submittedName>
</protein>
<dbReference type="STRING" id="570947.SAMN05421687_10829"/>
<keyword evidence="2" id="KW-1185">Reference proteome</keyword>
<evidence type="ECO:0000313" key="1">
    <source>
        <dbReference type="EMBL" id="SIS54073.1"/>
    </source>
</evidence>